<protein>
    <submittedName>
        <fullName evidence="1">Uncharacterized protein</fullName>
    </submittedName>
</protein>
<accession>E4WXY3</accession>
<reference evidence="1" key="1">
    <citation type="journal article" date="2010" name="Science">
        <title>Plasticity of animal genome architecture unmasked by rapid evolution of a pelagic tunicate.</title>
        <authorList>
            <person name="Denoeud F."/>
            <person name="Henriet S."/>
            <person name="Mungpakdee S."/>
            <person name="Aury J.M."/>
            <person name="Da Silva C."/>
            <person name="Brinkmann H."/>
            <person name="Mikhaleva J."/>
            <person name="Olsen L.C."/>
            <person name="Jubin C."/>
            <person name="Canestro C."/>
            <person name="Bouquet J.M."/>
            <person name="Danks G."/>
            <person name="Poulain J."/>
            <person name="Campsteijn C."/>
            <person name="Adamski M."/>
            <person name="Cross I."/>
            <person name="Yadetie F."/>
            <person name="Muffato M."/>
            <person name="Louis A."/>
            <person name="Butcher S."/>
            <person name="Tsagkogeorga G."/>
            <person name="Konrad A."/>
            <person name="Singh S."/>
            <person name="Jensen M.F."/>
            <person name="Cong E.H."/>
            <person name="Eikeseth-Otteraa H."/>
            <person name="Noel B."/>
            <person name="Anthouard V."/>
            <person name="Porcel B.M."/>
            <person name="Kachouri-Lafond R."/>
            <person name="Nishino A."/>
            <person name="Ugolini M."/>
            <person name="Chourrout P."/>
            <person name="Nishida H."/>
            <person name="Aasland R."/>
            <person name="Huzurbazar S."/>
            <person name="Westhof E."/>
            <person name="Delsuc F."/>
            <person name="Lehrach H."/>
            <person name="Reinhardt R."/>
            <person name="Weissenbach J."/>
            <person name="Roy S.W."/>
            <person name="Artiguenave F."/>
            <person name="Postlethwait J.H."/>
            <person name="Manak J.R."/>
            <person name="Thompson E.M."/>
            <person name="Jaillon O."/>
            <person name="Du Pasquier L."/>
            <person name="Boudinot P."/>
            <person name="Liberles D.A."/>
            <person name="Volff J.N."/>
            <person name="Philippe H."/>
            <person name="Lenhard B."/>
            <person name="Roest Crollius H."/>
            <person name="Wincker P."/>
            <person name="Chourrout D."/>
        </authorList>
    </citation>
    <scope>NUCLEOTIDE SEQUENCE [LARGE SCALE GENOMIC DNA]</scope>
</reference>
<dbReference type="InParanoid" id="E4WXY3"/>
<organism evidence="1">
    <name type="scientific">Oikopleura dioica</name>
    <name type="common">Tunicate</name>
    <dbReference type="NCBI Taxonomy" id="34765"/>
    <lineage>
        <taxon>Eukaryota</taxon>
        <taxon>Metazoa</taxon>
        <taxon>Chordata</taxon>
        <taxon>Tunicata</taxon>
        <taxon>Appendicularia</taxon>
        <taxon>Copelata</taxon>
        <taxon>Oikopleuridae</taxon>
        <taxon>Oikopleura</taxon>
    </lineage>
</organism>
<proteinExistence type="predicted"/>
<dbReference type="Proteomes" id="UP000001307">
    <property type="component" value="Unassembled WGS sequence"/>
</dbReference>
<name>E4WXY3_OIKDI</name>
<dbReference type="EMBL" id="FN653018">
    <property type="protein sequence ID" value="CBY22227.1"/>
    <property type="molecule type" value="Genomic_DNA"/>
</dbReference>
<dbReference type="AlphaFoldDB" id="E4WXY3"/>
<evidence type="ECO:0000313" key="2">
    <source>
        <dbReference type="Proteomes" id="UP000001307"/>
    </source>
</evidence>
<keyword evidence="2" id="KW-1185">Reference proteome</keyword>
<sequence length="43" mass="4866">MEKAYSAPAMTEEDDFSDDDLFDALVDEIDKAQTQKAAKKKKK</sequence>
<gene>
    <name evidence="1" type="ORF">GSOID_T00011779001</name>
</gene>
<evidence type="ECO:0000313" key="1">
    <source>
        <dbReference type="EMBL" id="CBY22227.1"/>
    </source>
</evidence>